<gene>
    <name evidence="1" type="ORF">ANN_23375</name>
</gene>
<protein>
    <submittedName>
        <fullName evidence="1">Uncharacterized protein</fullName>
    </submittedName>
</protein>
<organism evidence="1 2">
    <name type="scientific">Periplaneta americana</name>
    <name type="common">American cockroach</name>
    <name type="synonym">Blatta americana</name>
    <dbReference type="NCBI Taxonomy" id="6978"/>
    <lineage>
        <taxon>Eukaryota</taxon>
        <taxon>Metazoa</taxon>
        <taxon>Ecdysozoa</taxon>
        <taxon>Arthropoda</taxon>
        <taxon>Hexapoda</taxon>
        <taxon>Insecta</taxon>
        <taxon>Pterygota</taxon>
        <taxon>Neoptera</taxon>
        <taxon>Polyneoptera</taxon>
        <taxon>Dictyoptera</taxon>
        <taxon>Blattodea</taxon>
        <taxon>Blattoidea</taxon>
        <taxon>Blattidae</taxon>
        <taxon>Blattinae</taxon>
        <taxon>Periplaneta</taxon>
    </lineage>
</organism>
<dbReference type="PANTHER" id="PTHR47027:SF25">
    <property type="entry name" value="REVERSE TRANSCRIPTASE DOMAIN-CONTAINING PROTEIN"/>
    <property type="match status" value="1"/>
</dbReference>
<name>A0ABQ8SKX2_PERAM</name>
<dbReference type="EMBL" id="JAJSOF020000025">
    <property type="protein sequence ID" value="KAJ4434804.1"/>
    <property type="molecule type" value="Genomic_DNA"/>
</dbReference>
<accession>A0ABQ8SKX2</accession>
<evidence type="ECO:0000313" key="2">
    <source>
        <dbReference type="Proteomes" id="UP001148838"/>
    </source>
</evidence>
<keyword evidence="2" id="KW-1185">Reference proteome</keyword>
<comment type="caution">
    <text evidence="1">The sequence shown here is derived from an EMBL/GenBank/DDBJ whole genome shotgun (WGS) entry which is preliminary data.</text>
</comment>
<proteinExistence type="predicted"/>
<sequence>MLGAFTAGLYRSACLPLYNSSWPLLVYSTWIQSWSLVPLQNTAHPVNGIYHTPDNSSMSMDSSQASSKDVQQQGEWRKLHNAELHALYSSPDIIKNIKSRRLRWEGHVARMGESRSACSMLVGMPRRRWDDSIKMDLREVGYDGVHVSTLGCEVLHEEEDEDEDEEDEDYQTGIEVGAECLETRRQGPVATAAARPSLTSCELSSGYETGNDTDNKLAKFQMICGTIHKTLRQKTRKDTRLKFYKTIAVPVLLYGSESWVTNKRSLSRIQSVEMNFLRRTKGCTKLDHIRNGKIRRELEILYAVNDKIQQHRVGWEQHVQRMEETRLPKIACQYKPRGLRDVGRPRKIWKESL</sequence>
<reference evidence="1 2" key="1">
    <citation type="journal article" date="2022" name="Allergy">
        <title>Genome assembly and annotation of Periplaneta americana reveal a comprehensive cockroach allergen profile.</title>
        <authorList>
            <person name="Wang L."/>
            <person name="Xiong Q."/>
            <person name="Saelim N."/>
            <person name="Wang L."/>
            <person name="Nong W."/>
            <person name="Wan A.T."/>
            <person name="Shi M."/>
            <person name="Liu X."/>
            <person name="Cao Q."/>
            <person name="Hui J.H.L."/>
            <person name="Sookrung N."/>
            <person name="Leung T.F."/>
            <person name="Tungtrongchitr A."/>
            <person name="Tsui S.K.W."/>
        </authorList>
    </citation>
    <scope>NUCLEOTIDE SEQUENCE [LARGE SCALE GENOMIC DNA]</scope>
    <source>
        <strain evidence="1">PWHHKU_190912</strain>
    </source>
</reference>
<dbReference type="Proteomes" id="UP001148838">
    <property type="component" value="Unassembled WGS sequence"/>
</dbReference>
<dbReference type="PANTHER" id="PTHR47027">
    <property type="entry name" value="REVERSE TRANSCRIPTASE DOMAIN-CONTAINING PROTEIN"/>
    <property type="match status" value="1"/>
</dbReference>
<evidence type="ECO:0000313" key="1">
    <source>
        <dbReference type="EMBL" id="KAJ4434804.1"/>
    </source>
</evidence>